<organism evidence="1 2">
    <name type="scientific">Chitinophaga costaii</name>
    <dbReference type="NCBI Taxonomy" id="1335309"/>
    <lineage>
        <taxon>Bacteria</taxon>
        <taxon>Pseudomonadati</taxon>
        <taxon>Bacteroidota</taxon>
        <taxon>Chitinophagia</taxon>
        <taxon>Chitinophagales</taxon>
        <taxon>Chitinophagaceae</taxon>
        <taxon>Chitinophaga</taxon>
    </lineage>
</organism>
<dbReference type="Proteomes" id="UP000242818">
    <property type="component" value="Unassembled WGS sequence"/>
</dbReference>
<accession>A0A1C4G2Q5</accession>
<dbReference type="EMBL" id="FMAR01000020">
    <property type="protein sequence ID" value="SCC62384.1"/>
    <property type="molecule type" value="Genomic_DNA"/>
</dbReference>
<name>A0A1C4G2Q5_9BACT</name>
<dbReference type="RefSeq" id="WP_089715414.1">
    <property type="nucleotide sequence ID" value="NZ_FMAR01000020.1"/>
</dbReference>
<evidence type="ECO:0000313" key="2">
    <source>
        <dbReference type="Proteomes" id="UP000242818"/>
    </source>
</evidence>
<evidence type="ECO:0000313" key="1">
    <source>
        <dbReference type="EMBL" id="SCC62384.1"/>
    </source>
</evidence>
<gene>
    <name evidence="1" type="ORF">GA0116948_12023</name>
</gene>
<protein>
    <submittedName>
        <fullName evidence="1">Uncharacterized protein</fullName>
    </submittedName>
</protein>
<proteinExistence type="predicted"/>
<sequence length="176" mass="20915">MKKIFIQYDFMVFLAAYFRQAYLSIWRSYHGTPSDLSDFYRSRVEPYKVVRYLSAIPDPCISCTSIKFKRPTTSFPIRRVAYVFNSFLFKPFLNIEEYCHTIELLSQLDVVIQGKVNIPNAQLSKLVQDIFLWIDIFTIKKIKKQDLHRIKNIEHHFQNESFITTPTADYLKNINL</sequence>
<dbReference type="AlphaFoldDB" id="A0A1C4G2Q5"/>
<keyword evidence="2" id="KW-1185">Reference proteome</keyword>
<reference evidence="1" key="1">
    <citation type="submission" date="2016-08" db="EMBL/GenBank/DDBJ databases">
        <authorList>
            <person name="Seilhamer J.J."/>
        </authorList>
    </citation>
    <scope>NUCLEOTIDE SEQUENCE [LARGE SCALE GENOMIC DNA]</scope>
    <source>
        <strain evidence="1">A37T2</strain>
    </source>
</reference>